<protein>
    <submittedName>
        <fullName evidence="2">Protein NATD1</fullName>
    </submittedName>
</protein>
<accession>A0AC55DBX7</accession>
<organism evidence="1 2">
    <name type="scientific">Echinops telfairi</name>
    <name type="common">Lesser hedgehog tenrec</name>
    <dbReference type="NCBI Taxonomy" id="9371"/>
    <lineage>
        <taxon>Eukaryota</taxon>
        <taxon>Metazoa</taxon>
        <taxon>Chordata</taxon>
        <taxon>Craniata</taxon>
        <taxon>Vertebrata</taxon>
        <taxon>Euteleostomi</taxon>
        <taxon>Mammalia</taxon>
        <taxon>Eutheria</taxon>
        <taxon>Afrotheria</taxon>
        <taxon>Tenrecidae</taxon>
        <taxon>Tenrecinae</taxon>
        <taxon>Echinops</taxon>
    </lineage>
</organism>
<dbReference type="RefSeq" id="XP_045149243.1">
    <property type="nucleotide sequence ID" value="XM_045293308.1"/>
</dbReference>
<gene>
    <name evidence="2" type="primary">NATD1</name>
</gene>
<reference evidence="2" key="1">
    <citation type="submission" date="2025-08" db="UniProtKB">
        <authorList>
            <consortium name="RefSeq"/>
        </authorList>
    </citation>
    <scope>IDENTIFICATION</scope>
</reference>
<keyword evidence="1" id="KW-1185">Reference proteome</keyword>
<sequence>MGAAKATVATSCAPGSHHIFVHGSLVLDAFTLGHSNKLLGEDEGNRSNFFVPEPSQEAAQRKALWLILTCSTLPPGRPACLSLLPGAFAPPGSKSQTLHPPSPSSLQRPGVGLAGPLQGLWSHTVSPVSLDPGCHDRAVLLYEYVGKRTVDLQHTEVPDAYRGRGIAKHLAKAALDFVVEEDLKAHLTCWYIQKYVKENPLPQYLERVQP</sequence>
<proteinExistence type="predicted"/>
<evidence type="ECO:0000313" key="1">
    <source>
        <dbReference type="Proteomes" id="UP000694863"/>
    </source>
</evidence>
<name>A0AC55DBX7_ECHTE</name>
<dbReference type="Proteomes" id="UP000694863">
    <property type="component" value="Unplaced"/>
</dbReference>
<evidence type="ECO:0000313" key="2">
    <source>
        <dbReference type="RefSeq" id="XP_045149243.1"/>
    </source>
</evidence>